<organism evidence="2 3">
    <name type="scientific">Alteromonas halophila</name>
    <dbReference type="NCBI Taxonomy" id="516698"/>
    <lineage>
        <taxon>Bacteria</taxon>
        <taxon>Pseudomonadati</taxon>
        <taxon>Pseudomonadota</taxon>
        <taxon>Gammaproteobacteria</taxon>
        <taxon>Alteromonadales</taxon>
        <taxon>Alteromonadaceae</taxon>
        <taxon>Alteromonas/Salinimonas group</taxon>
        <taxon>Alteromonas</taxon>
    </lineage>
</organism>
<evidence type="ECO:0000313" key="2">
    <source>
        <dbReference type="EMBL" id="GGW79523.1"/>
    </source>
</evidence>
<name>A0A918JG98_9ALTE</name>
<dbReference type="Proteomes" id="UP000631300">
    <property type="component" value="Unassembled WGS sequence"/>
</dbReference>
<proteinExistence type="predicted"/>
<comment type="caution">
    <text evidence="2">The sequence shown here is derived from an EMBL/GenBank/DDBJ whole genome shotgun (WGS) entry which is preliminary data.</text>
</comment>
<feature type="transmembrane region" description="Helical" evidence="1">
    <location>
        <begin position="117"/>
        <end position="138"/>
    </location>
</feature>
<dbReference type="RefSeq" id="WP_189404091.1">
    <property type="nucleotide sequence ID" value="NZ_BMXP01000002.1"/>
</dbReference>
<keyword evidence="1" id="KW-0472">Membrane</keyword>
<feature type="transmembrane region" description="Helical" evidence="1">
    <location>
        <begin position="52"/>
        <end position="69"/>
    </location>
</feature>
<protein>
    <submittedName>
        <fullName evidence="2">Uncharacterized protein</fullName>
    </submittedName>
</protein>
<keyword evidence="1" id="KW-0812">Transmembrane</keyword>
<evidence type="ECO:0000256" key="1">
    <source>
        <dbReference type="SAM" id="Phobius"/>
    </source>
</evidence>
<sequence length="151" mass="16924">MRYVAFAFFCVCLTGFYYLLTMAPMEYTTVDELAGLLNVSVDDDSTKLARDVLMIALAGLIPAFLAQSYEPRGKWFCLAVTIAGTVFLHGNTGIAFWDPVGFERFINTYLYGDNPSGVTLAVALVLSPVIWLSIFTFAKPSRRERMWMHPD</sequence>
<gene>
    <name evidence="2" type="ORF">GCM10007391_10390</name>
</gene>
<accession>A0A918JG98</accession>
<keyword evidence="3" id="KW-1185">Reference proteome</keyword>
<keyword evidence="1" id="KW-1133">Transmembrane helix</keyword>
<feature type="transmembrane region" description="Helical" evidence="1">
    <location>
        <begin position="76"/>
        <end position="97"/>
    </location>
</feature>
<evidence type="ECO:0000313" key="3">
    <source>
        <dbReference type="Proteomes" id="UP000631300"/>
    </source>
</evidence>
<reference evidence="2" key="1">
    <citation type="journal article" date="2014" name="Int. J. Syst. Evol. Microbiol.">
        <title>Complete genome sequence of Corynebacterium casei LMG S-19264T (=DSM 44701T), isolated from a smear-ripened cheese.</title>
        <authorList>
            <consortium name="US DOE Joint Genome Institute (JGI-PGF)"/>
            <person name="Walter F."/>
            <person name="Albersmeier A."/>
            <person name="Kalinowski J."/>
            <person name="Ruckert C."/>
        </authorList>
    </citation>
    <scope>NUCLEOTIDE SEQUENCE</scope>
    <source>
        <strain evidence="2">KCTC 22164</strain>
    </source>
</reference>
<reference evidence="2" key="2">
    <citation type="submission" date="2020-09" db="EMBL/GenBank/DDBJ databases">
        <authorList>
            <person name="Sun Q."/>
            <person name="Kim S."/>
        </authorList>
    </citation>
    <scope>NUCLEOTIDE SEQUENCE</scope>
    <source>
        <strain evidence="2">KCTC 22164</strain>
    </source>
</reference>
<dbReference type="EMBL" id="BMXP01000002">
    <property type="protein sequence ID" value="GGW79523.1"/>
    <property type="molecule type" value="Genomic_DNA"/>
</dbReference>
<dbReference type="AlphaFoldDB" id="A0A918JG98"/>